<evidence type="ECO:0000256" key="1">
    <source>
        <dbReference type="ARBA" id="ARBA00001913"/>
    </source>
</evidence>
<gene>
    <name evidence="9" type="ORF">SNE40_012741</name>
</gene>
<evidence type="ECO:0000256" key="4">
    <source>
        <dbReference type="ARBA" id="ARBA00022729"/>
    </source>
</evidence>
<keyword evidence="3" id="KW-0479">Metal-binding</keyword>
<feature type="domain" description="Sulfatase N-terminal" evidence="8">
    <location>
        <begin position="25"/>
        <end position="381"/>
    </location>
</feature>
<name>A0AAN8JKT4_PATCE</name>
<dbReference type="AlphaFoldDB" id="A0AAN8JKT4"/>
<dbReference type="CDD" id="cd16030">
    <property type="entry name" value="iduronate-2-sulfatase"/>
    <property type="match status" value="1"/>
</dbReference>
<feature type="chain" id="PRO_5043010731" description="Sulfatase N-terminal domain-containing protein" evidence="7">
    <location>
        <begin position="22"/>
        <end position="512"/>
    </location>
</feature>
<comment type="caution">
    <text evidence="9">The sequence shown here is derived from an EMBL/GenBank/DDBJ whole genome shotgun (WGS) entry which is preliminary data.</text>
</comment>
<dbReference type="GO" id="GO:0004423">
    <property type="term" value="F:iduronate-2-sulfatase activity"/>
    <property type="evidence" value="ECO:0007669"/>
    <property type="project" value="InterPro"/>
</dbReference>
<organism evidence="9 10">
    <name type="scientific">Patella caerulea</name>
    <name type="common">Rayed Mediterranean limpet</name>
    <dbReference type="NCBI Taxonomy" id="87958"/>
    <lineage>
        <taxon>Eukaryota</taxon>
        <taxon>Metazoa</taxon>
        <taxon>Spiralia</taxon>
        <taxon>Lophotrochozoa</taxon>
        <taxon>Mollusca</taxon>
        <taxon>Gastropoda</taxon>
        <taxon>Patellogastropoda</taxon>
        <taxon>Patelloidea</taxon>
        <taxon>Patellidae</taxon>
        <taxon>Patella</taxon>
    </lineage>
</organism>
<comment type="similarity">
    <text evidence="2">Belongs to the sulfatase family.</text>
</comment>
<keyword evidence="10" id="KW-1185">Reference proteome</keyword>
<evidence type="ECO:0000256" key="3">
    <source>
        <dbReference type="ARBA" id="ARBA00022723"/>
    </source>
</evidence>
<dbReference type="PANTHER" id="PTHR45953:SF1">
    <property type="entry name" value="IDURONATE 2-SULFATASE"/>
    <property type="match status" value="1"/>
</dbReference>
<keyword evidence="6" id="KW-0106">Calcium</keyword>
<dbReference type="SUPFAM" id="SSF53649">
    <property type="entry name" value="Alkaline phosphatase-like"/>
    <property type="match status" value="1"/>
</dbReference>
<evidence type="ECO:0000259" key="8">
    <source>
        <dbReference type="Pfam" id="PF00884"/>
    </source>
</evidence>
<dbReference type="PANTHER" id="PTHR45953">
    <property type="entry name" value="IDURONATE 2-SULFATASE"/>
    <property type="match status" value="1"/>
</dbReference>
<dbReference type="Proteomes" id="UP001347796">
    <property type="component" value="Unassembled WGS sequence"/>
</dbReference>
<evidence type="ECO:0000313" key="9">
    <source>
        <dbReference type="EMBL" id="KAK6177861.1"/>
    </source>
</evidence>
<keyword evidence="5" id="KW-0378">Hydrolase</keyword>
<proteinExistence type="inferred from homology"/>
<evidence type="ECO:0000256" key="6">
    <source>
        <dbReference type="ARBA" id="ARBA00022837"/>
    </source>
</evidence>
<dbReference type="InterPro" id="IPR035874">
    <property type="entry name" value="IDS"/>
</dbReference>
<reference evidence="9 10" key="1">
    <citation type="submission" date="2024-01" db="EMBL/GenBank/DDBJ databases">
        <title>The genome of the rayed Mediterranean limpet Patella caerulea (Linnaeus, 1758).</title>
        <authorList>
            <person name="Anh-Thu Weber A."/>
            <person name="Halstead-Nussloch G."/>
        </authorList>
    </citation>
    <scope>NUCLEOTIDE SEQUENCE [LARGE SCALE GENOMIC DNA]</scope>
    <source>
        <strain evidence="9">AATW-2023a</strain>
        <tissue evidence="9">Whole specimen</tissue>
    </source>
</reference>
<dbReference type="InterPro" id="IPR000917">
    <property type="entry name" value="Sulfatase_N"/>
</dbReference>
<evidence type="ECO:0000256" key="2">
    <source>
        <dbReference type="ARBA" id="ARBA00008779"/>
    </source>
</evidence>
<keyword evidence="4 7" id="KW-0732">Signal</keyword>
<comment type="cofactor">
    <cofactor evidence="1">
        <name>Ca(2+)</name>
        <dbReference type="ChEBI" id="CHEBI:29108"/>
    </cofactor>
</comment>
<protein>
    <recommendedName>
        <fullName evidence="8">Sulfatase N-terminal domain-containing protein</fullName>
    </recommendedName>
</protein>
<dbReference type="GO" id="GO:0046872">
    <property type="term" value="F:metal ion binding"/>
    <property type="evidence" value="ECO:0007669"/>
    <property type="project" value="UniProtKB-KW"/>
</dbReference>
<dbReference type="InterPro" id="IPR024607">
    <property type="entry name" value="Sulfatase_CS"/>
</dbReference>
<dbReference type="Gene3D" id="3.40.720.10">
    <property type="entry name" value="Alkaline Phosphatase, subunit A"/>
    <property type="match status" value="1"/>
</dbReference>
<sequence length="512" mass="58226">MMYKFIGVPLLVFLCFGTAQCQKKNILFFASDDMRPELGAFLGPDFPSPVHPTVVHSPNLDALAAQSLLLKRAYVQQAVCSPSRTSLLTGRRPDTTHVYDLIHYFRNVGGNYTTIPQFFKNNGYRSIGMGKIFHPGRASGFDDPISWSEPYYHAPDEKFRSVNFSWRAVSKDEYNIRPLPDMQIADNAIQTLNRVAPAAKSGQQNFFVAVGFHKPHLPFVFPEEFLSLYPRESIRLPDNPHAPVNMPEIAWINYITEELGVYHDINRLHATGAINSTLPDDVVIDLRRAYYSALSYTDSLVGKVMAELVRLGLANSTIVSFWGDHGWQLGEHGEWCKHTNFEDATHAPMMVSVPGLTDKGLVTERLTEYVDLFPTLVEAAGFDPLPLCPEDSTTTALCREGTSLIPLMQDPTREWKAAVFSQYPRNNYTVMGYTLRTDKYRYTEWPAFTMSPVYKPDWNKLYGVELYDHSVDPEENYNRFNDPQYQSIVEQLSSQLRKGWRDMQPPGTIRGH</sequence>
<evidence type="ECO:0000256" key="5">
    <source>
        <dbReference type="ARBA" id="ARBA00022801"/>
    </source>
</evidence>
<dbReference type="GO" id="GO:0005737">
    <property type="term" value="C:cytoplasm"/>
    <property type="evidence" value="ECO:0007669"/>
    <property type="project" value="TreeGrafter"/>
</dbReference>
<dbReference type="EMBL" id="JAZGQO010000009">
    <property type="protein sequence ID" value="KAK6177861.1"/>
    <property type="molecule type" value="Genomic_DNA"/>
</dbReference>
<dbReference type="PROSITE" id="PS00523">
    <property type="entry name" value="SULFATASE_1"/>
    <property type="match status" value="1"/>
</dbReference>
<dbReference type="Pfam" id="PF00884">
    <property type="entry name" value="Sulfatase"/>
    <property type="match status" value="1"/>
</dbReference>
<accession>A0AAN8JKT4</accession>
<evidence type="ECO:0000313" key="10">
    <source>
        <dbReference type="Proteomes" id="UP001347796"/>
    </source>
</evidence>
<dbReference type="InterPro" id="IPR017850">
    <property type="entry name" value="Alkaline_phosphatase_core_sf"/>
</dbReference>
<evidence type="ECO:0000256" key="7">
    <source>
        <dbReference type="SAM" id="SignalP"/>
    </source>
</evidence>
<feature type="signal peptide" evidence="7">
    <location>
        <begin position="1"/>
        <end position="21"/>
    </location>
</feature>